<dbReference type="Pfam" id="PF13649">
    <property type="entry name" value="Methyltransf_25"/>
    <property type="match status" value="1"/>
</dbReference>
<dbReference type="PANTHER" id="PTHR43464">
    <property type="entry name" value="METHYLTRANSFERASE"/>
    <property type="match status" value="1"/>
</dbReference>
<dbReference type="OrthoDB" id="9800454at2"/>
<dbReference type="InterPro" id="IPR029063">
    <property type="entry name" value="SAM-dependent_MTases_sf"/>
</dbReference>
<proteinExistence type="predicted"/>
<feature type="domain" description="Methyltransferase" evidence="1">
    <location>
        <begin position="64"/>
        <end position="153"/>
    </location>
</feature>
<reference evidence="2 3" key="1">
    <citation type="submission" date="2017-07" db="EMBL/GenBank/DDBJ databases">
        <title>Flavobacterium cyanobacteriorum sp. nov., isolated from cyanobacterial aggregates in a eutrophic lake.</title>
        <authorList>
            <person name="Cai H."/>
        </authorList>
    </citation>
    <scope>NUCLEOTIDE SEQUENCE [LARGE SCALE GENOMIC DNA]</scope>
    <source>
        <strain evidence="2 3">TH021</strain>
    </source>
</reference>
<dbReference type="EMBL" id="NOXV01000224">
    <property type="protein sequence ID" value="OYQ38297.1"/>
    <property type="molecule type" value="Genomic_DNA"/>
</dbReference>
<comment type="caution">
    <text evidence="2">The sequence shown here is derived from an EMBL/GenBank/DDBJ whole genome shotgun (WGS) entry which is preliminary data.</text>
</comment>
<dbReference type="SUPFAM" id="SSF53335">
    <property type="entry name" value="S-adenosyl-L-methionine-dependent methyltransferases"/>
    <property type="match status" value="1"/>
</dbReference>
<dbReference type="GO" id="GO:0010420">
    <property type="term" value="F:polyprenyldihydroxybenzoate methyltransferase activity"/>
    <property type="evidence" value="ECO:0007669"/>
    <property type="project" value="TreeGrafter"/>
</dbReference>
<keyword evidence="3" id="KW-1185">Reference proteome</keyword>
<evidence type="ECO:0000313" key="2">
    <source>
        <dbReference type="EMBL" id="OYQ38297.1"/>
    </source>
</evidence>
<dbReference type="Gene3D" id="3.40.50.150">
    <property type="entry name" value="Vaccinia Virus protein VP39"/>
    <property type="match status" value="1"/>
</dbReference>
<sequence>MNMDTRYRTEENEIMDDFALEGEELRQALDNIAHINRLLGGNSVTLQAIKKLLKKADIDKVISIVDVGCGNGDMLRMLAGFGKKTGVQFRLTGIDANRFTINYATQLSSAHSNISYKCLDVFSPEFRQENYDIVLCTLTLHHFKDDQVLKIISIFSENARIGVVINDLHRSRIAYSLFRIIAFVFNMNAMAREDGLTSILRGFTKKELQKFAVRLSLKDSTIRWKWAFRYQWIISNI</sequence>
<evidence type="ECO:0000313" key="3">
    <source>
        <dbReference type="Proteomes" id="UP000216605"/>
    </source>
</evidence>
<name>A0A255Z9Q8_9FLAO</name>
<dbReference type="GO" id="GO:0032259">
    <property type="term" value="P:methylation"/>
    <property type="evidence" value="ECO:0007669"/>
    <property type="project" value="UniProtKB-KW"/>
</dbReference>
<organism evidence="2 3">
    <name type="scientific">Flavobacterium cyanobacteriorum</name>
    <dbReference type="NCBI Taxonomy" id="2022802"/>
    <lineage>
        <taxon>Bacteria</taxon>
        <taxon>Pseudomonadati</taxon>
        <taxon>Bacteroidota</taxon>
        <taxon>Flavobacteriia</taxon>
        <taxon>Flavobacteriales</taxon>
        <taxon>Flavobacteriaceae</taxon>
        <taxon>Flavobacterium</taxon>
    </lineage>
</organism>
<evidence type="ECO:0000259" key="1">
    <source>
        <dbReference type="Pfam" id="PF13649"/>
    </source>
</evidence>
<protein>
    <submittedName>
        <fullName evidence="2">Methyltransferase</fullName>
    </submittedName>
</protein>
<gene>
    <name evidence="2" type="ORF">CHU92_05785</name>
</gene>
<dbReference type="AlphaFoldDB" id="A0A255Z9Q8"/>
<dbReference type="Proteomes" id="UP000216605">
    <property type="component" value="Unassembled WGS sequence"/>
</dbReference>
<keyword evidence="2" id="KW-0489">Methyltransferase</keyword>
<keyword evidence="2" id="KW-0808">Transferase</keyword>
<dbReference type="CDD" id="cd02440">
    <property type="entry name" value="AdoMet_MTases"/>
    <property type="match status" value="1"/>
</dbReference>
<dbReference type="PANTHER" id="PTHR43464:SF23">
    <property type="entry name" value="JUVENILE HORMONE ACID O-METHYLTRANSFERASE"/>
    <property type="match status" value="1"/>
</dbReference>
<dbReference type="InterPro" id="IPR041698">
    <property type="entry name" value="Methyltransf_25"/>
</dbReference>
<accession>A0A255Z9Q8</accession>